<dbReference type="EMBL" id="JAULSY010000030">
    <property type="protein sequence ID" value="KAK0670542.1"/>
    <property type="molecule type" value="Genomic_DNA"/>
</dbReference>
<gene>
    <name evidence="1" type="ORF">QBC41DRAFT_73063</name>
</gene>
<dbReference type="PANTHER" id="PTHR11409">
    <property type="entry name" value="ADENOSINE DEAMINASE"/>
    <property type="match status" value="1"/>
</dbReference>
<reference evidence="1" key="1">
    <citation type="submission" date="2023-06" db="EMBL/GenBank/DDBJ databases">
        <title>Genome-scale phylogeny and comparative genomics of the fungal order Sordariales.</title>
        <authorList>
            <consortium name="Lawrence Berkeley National Laboratory"/>
            <person name="Hensen N."/>
            <person name="Bonometti L."/>
            <person name="Westerberg I."/>
            <person name="Brannstrom I.O."/>
            <person name="Guillou S."/>
            <person name="Cros-Aarteil S."/>
            <person name="Calhoun S."/>
            <person name="Haridas S."/>
            <person name="Kuo A."/>
            <person name="Mondo S."/>
            <person name="Pangilinan J."/>
            <person name="Riley R."/>
            <person name="Labutti K."/>
            <person name="Andreopoulos B."/>
            <person name="Lipzen A."/>
            <person name="Chen C."/>
            <person name="Yanf M."/>
            <person name="Daum C."/>
            <person name="Ng V."/>
            <person name="Clum A."/>
            <person name="Steindorff A."/>
            <person name="Ohm R."/>
            <person name="Martin F."/>
            <person name="Silar P."/>
            <person name="Natvig D."/>
            <person name="Lalanne C."/>
            <person name="Gautier V."/>
            <person name="Ament-Velasquez S.L."/>
            <person name="Kruys A."/>
            <person name="Hutchinson M.I."/>
            <person name="Powell A.J."/>
            <person name="Barry K."/>
            <person name="Miller A.N."/>
            <person name="Grigoriev I.V."/>
            <person name="Debuchy R."/>
            <person name="Gladieux P."/>
            <person name="Thoren M.H."/>
            <person name="Johannesson H."/>
        </authorList>
    </citation>
    <scope>NUCLEOTIDE SEQUENCE</scope>
    <source>
        <strain evidence="1">CBS 307.81</strain>
    </source>
</reference>
<dbReference type="GO" id="GO:0046103">
    <property type="term" value="P:inosine biosynthetic process"/>
    <property type="evidence" value="ECO:0007669"/>
    <property type="project" value="TreeGrafter"/>
</dbReference>
<accession>A0AA39ZGJ0</accession>
<dbReference type="AlphaFoldDB" id="A0AA39ZGJ0"/>
<organism evidence="1 2">
    <name type="scientific">Cercophora samala</name>
    <dbReference type="NCBI Taxonomy" id="330535"/>
    <lineage>
        <taxon>Eukaryota</taxon>
        <taxon>Fungi</taxon>
        <taxon>Dikarya</taxon>
        <taxon>Ascomycota</taxon>
        <taxon>Pezizomycotina</taxon>
        <taxon>Sordariomycetes</taxon>
        <taxon>Sordariomycetidae</taxon>
        <taxon>Sordariales</taxon>
        <taxon>Lasiosphaeriaceae</taxon>
        <taxon>Cercophora</taxon>
    </lineage>
</organism>
<sequence length="587" mass="64405">MAPLTDEEYHSIRTTELPSPSDPILQKYLSSRAALINEESKHRSDSSFRKALSPIAKTACTIVSRIQAEEKSTTTTTTTSLTPDAITKTKSWHIIKRLPKGGLLRAQYDALALAHIDQLIALALETPGMCISSSSDGNLATAEARGDSTRRLQIRFRKSNQNSQQSIWGSDSYESGTFVPLAKAADDYPEGGRPGFIRWLKARCNVASRSDGITTTPTAAFQPESLLSAKGRAESHQLLRGMLYYEPIFRKFLRHLLGQLTEDGISWSELRLTFPIDYYRTGSESPDPDSDQLLGVIGQEVASYRRQATTNTDDPGQRPPFWGLRIIWSTSRSQDQRSIIEDADSCIAAKLLWPDLVAGYDLAGSEALGRSFTEMLPELFWFRKQCALEEVEIPFFLGAGGGGGAVSECNLFDALLLGTRRLGNAPSLYAHPRMIEAVKDKRILVENCLVPDEGDISNHPLPALIAQGVPCALSPGDAEENAGEGAVLGMTRQFWQALNAWESLGLAGLGSLAENSVRWAAFEDQPAESWIRDIRAASVGSGLKAQRLKEWAVQWERFCLWIVTEYGDVYGEGRDGDGDGDVIASAN</sequence>
<dbReference type="GO" id="GO:0004000">
    <property type="term" value="F:adenosine deaminase activity"/>
    <property type="evidence" value="ECO:0007669"/>
    <property type="project" value="TreeGrafter"/>
</dbReference>
<evidence type="ECO:0000313" key="1">
    <source>
        <dbReference type="EMBL" id="KAK0670542.1"/>
    </source>
</evidence>
<dbReference type="GO" id="GO:0006154">
    <property type="term" value="P:adenosine catabolic process"/>
    <property type="evidence" value="ECO:0007669"/>
    <property type="project" value="TreeGrafter"/>
</dbReference>
<name>A0AA39ZGJ0_9PEZI</name>
<keyword evidence="2" id="KW-1185">Reference proteome</keyword>
<dbReference type="PANTHER" id="PTHR11409:SF39">
    <property type="entry name" value="ADENOSINE DEAMINASE 2"/>
    <property type="match status" value="1"/>
</dbReference>
<dbReference type="Proteomes" id="UP001174997">
    <property type="component" value="Unassembled WGS sequence"/>
</dbReference>
<dbReference type="SUPFAM" id="SSF51556">
    <property type="entry name" value="Metallo-dependent hydrolases"/>
    <property type="match status" value="1"/>
</dbReference>
<protein>
    <recommendedName>
        <fullName evidence="3">Adenosine deaminase domain-containing protein</fullName>
    </recommendedName>
</protein>
<proteinExistence type="predicted"/>
<comment type="caution">
    <text evidence="1">The sequence shown here is derived from an EMBL/GenBank/DDBJ whole genome shotgun (WGS) entry which is preliminary data.</text>
</comment>
<dbReference type="InterPro" id="IPR006330">
    <property type="entry name" value="Ado/ade_deaminase"/>
</dbReference>
<evidence type="ECO:0008006" key="3">
    <source>
        <dbReference type="Google" id="ProtNLM"/>
    </source>
</evidence>
<dbReference type="Gene3D" id="3.20.20.140">
    <property type="entry name" value="Metal-dependent hydrolases"/>
    <property type="match status" value="1"/>
</dbReference>
<dbReference type="InterPro" id="IPR032466">
    <property type="entry name" value="Metal_Hydrolase"/>
</dbReference>
<evidence type="ECO:0000313" key="2">
    <source>
        <dbReference type="Proteomes" id="UP001174997"/>
    </source>
</evidence>